<evidence type="ECO:0000313" key="7">
    <source>
        <dbReference type="EMBL" id="MBE9080131.1"/>
    </source>
</evidence>
<dbReference type="PANTHER" id="PTHR11061:SF30">
    <property type="entry name" value="TRNA (URACIL(54)-C(5))-METHYLTRANSFERASE"/>
    <property type="match status" value="1"/>
</dbReference>
<dbReference type="Gene3D" id="3.40.50.150">
    <property type="entry name" value="Vaccinia Virus protein VP39"/>
    <property type="match status" value="1"/>
</dbReference>
<keyword evidence="3 4" id="KW-0949">S-adenosyl-L-methionine</keyword>
<gene>
    <name evidence="7" type="primary">rlmD</name>
    <name evidence="7" type="ORF">IQ241_23030</name>
</gene>
<evidence type="ECO:0000256" key="4">
    <source>
        <dbReference type="PROSITE-ProRule" id="PRU01024"/>
    </source>
</evidence>
<dbReference type="PROSITE" id="PS50926">
    <property type="entry name" value="TRAM"/>
    <property type="match status" value="1"/>
</dbReference>
<feature type="binding site" evidence="4">
    <location>
        <position position="291"/>
    </location>
    <ligand>
        <name>S-adenosyl-L-methionine</name>
        <dbReference type="ChEBI" id="CHEBI:59789"/>
    </ligand>
</feature>
<dbReference type="InterPro" id="IPR012340">
    <property type="entry name" value="NA-bd_OB-fold"/>
</dbReference>
<protein>
    <submittedName>
        <fullName evidence="7">23S rRNA (Uracil(1939)-C(5))-methyltransferase RlmD</fullName>
        <ecNumber evidence="7">2.1.1.190</ecNumber>
    </submittedName>
</protein>
<dbReference type="GO" id="GO:0070475">
    <property type="term" value="P:rRNA base methylation"/>
    <property type="evidence" value="ECO:0007669"/>
    <property type="project" value="TreeGrafter"/>
</dbReference>
<dbReference type="SUPFAM" id="SSF53335">
    <property type="entry name" value="S-adenosyl-L-methionine-dependent methyltransferases"/>
    <property type="match status" value="1"/>
</dbReference>
<organism evidence="7 8">
    <name type="scientific">Vasconcelosia minhoensis LEGE 07310</name>
    <dbReference type="NCBI Taxonomy" id="915328"/>
    <lineage>
        <taxon>Bacteria</taxon>
        <taxon>Bacillati</taxon>
        <taxon>Cyanobacteriota</taxon>
        <taxon>Cyanophyceae</taxon>
        <taxon>Nodosilineales</taxon>
        <taxon>Cymatolegaceae</taxon>
        <taxon>Vasconcelosia</taxon>
        <taxon>Vasconcelosia minhoensis</taxon>
    </lineage>
</organism>
<dbReference type="Proteomes" id="UP000636505">
    <property type="component" value="Unassembled WGS sequence"/>
</dbReference>
<dbReference type="PROSITE" id="PS51687">
    <property type="entry name" value="SAM_MT_RNA_M5U"/>
    <property type="match status" value="1"/>
</dbReference>
<dbReference type="AlphaFoldDB" id="A0A8J7ASS8"/>
<feature type="binding site" evidence="4">
    <location>
        <position position="320"/>
    </location>
    <ligand>
        <name>S-adenosyl-L-methionine</name>
        <dbReference type="ChEBI" id="CHEBI:59789"/>
    </ligand>
</feature>
<evidence type="ECO:0000256" key="3">
    <source>
        <dbReference type="ARBA" id="ARBA00022691"/>
    </source>
</evidence>
<keyword evidence="8" id="KW-1185">Reference proteome</keyword>
<accession>A0A8J7ASS8</accession>
<dbReference type="InterPro" id="IPR030390">
    <property type="entry name" value="MeTrfase_TrmA_AS"/>
</dbReference>
<feature type="active site" evidence="5">
    <location>
        <position position="417"/>
    </location>
</feature>
<sequence>MPLTSAPAWRQGDIIELAITDLGSGGEGVGRWEDRVVFVPNTVPGDRVRVQLMRVKPTYSFGKSVGIITASPDRVRPACIVADKCGGCQWQAVAYPAQLSAKHQQVVDALTRIGGFEQVAVDPVLAAAEPLGYRNKATYPLALTQAGTLKAGYYRKGSHRLVNLNQCPVQDSRLDPLLAEVKQDIQAQGWKIYDEATRRGHLRYLSLRIGRRTGQILLTLVSRSLKLDNIEVQAQAWLDRYPNLVGVLINLNWKQTNRIWGPETQCVAGQADLEEEFAGLRFQIQPATFFQVNTAQAEQLLQAIQAELALSGQETIVDAYCGIGTLTLPLAQQARRCIGLESHAESVAQAEQNAAINQIENVEFLTGDVAEWLPKMSDKLGKIPDLVVLDPPRKGCDPVVLDALLALRPKRIVYVSCNPATLARDLKQLCQDSYRLTRVQPADLFPQTAHIESAAFLVAQGSY</sequence>
<dbReference type="EMBL" id="JADEXG010000085">
    <property type="protein sequence ID" value="MBE9080131.1"/>
    <property type="molecule type" value="Genomic_DNA"/>
</dbReference>
<keyword evidence="2 4" id="KW-0808">Transferase</keyword>
<keyword evidence="1 4" id="KW-0489">Methyltransferase</keyword>
<evidence type="ECO:0000256" key="2">
    <source>
        <dbReference type="ARBA" id="ARBA00022679"/>
    </source>
</evidence>
<dbReference type="CDD" id="cd02440">
    <property type="entry name" value="AdoMet_MTases"/>
    <property type="match status" value="1"/>
</dbReference>
<proteinExistence type="inferred from homology"/>
<dbReference type="SUPFAM" id="SSF50249">
    <property type="entry name" value="Nucleic acid-binding proteins"/>
    <property type="match status" value="1"/>
</dbReference>
<dbReference type="Pfam" id="PF01938">
    <property type="entry name" value="TRAM"/>
    <property type="match status" value="1"/>
</dbReference>
<dbReference type="Gene3D" id="2.40.50.140">
    <property type="entry name" value="Nucleic acid-binding proteins"/>
    <property type="match status" value="1"/>
</dbReference>
<dbReference type="GO" id="GO:0070041">
    <property type="term" value="F:rRNA (uridine-C5-)-methyltransferase activity"/>
    <property type="evidence" value="ECO:0007669"/>
    <property type="project" value="TreeGrafter"/>
</dbReference>
<dbReference type="PROSITE" id="PS01230">
    <property type="entry name" value="TRMA_1"/>
    <property type="match status" value="1"/>
</dbReference>
<feature type="domain" description="TRAM" evidence="6">
    <location>
        <begin position="8"/>
        <end position="66"/>
    </location>
</feature>
<dbReference type="FunFam" id="2.40.50.140:FF:000097">
    <property type="entry name" value="23S rRNA (uracil(1939)-C(5))-methyltransferase RlmD"/>
    <property type="match status" value="1"/>
</dbReference>
<name>A0A8J7ASS8_9CYAN</name>
<feature type="active site" description="Nucleophile" evidence="4">
    <location>
        <position position="417"/>
    </location>
</feature>
<dbReference type="InterPro" id="IPR010280">
    <property type="entry name" value="U5_MeTrfase_fam"/>
</dbReference>
<reference evidence="7" key="1">
    <citation type="submission" date="2020-10" db="EMBL/GenBank/DDBJ databases">
        <authorList>
            <person name="Castelo-Branco R."/>
            <person name="Eusebio N."/>
            <person name="Adriana R."/>
            <person name="Vieira A."/>
            <person name="Brugerolle De Fraissinette N."/>
            <person name="Rezende De Castro R."/>
            <person name="Schneider M.P."/>
            <person name="Vasconcelos V."/>
            <person name="Leao P.N."/>
        </authorList>
    </citation>
    <scope>NUCLEOTIDE SEQUENCE</scope>
    <source>
        <strain evidence="7">LEGE 07310</strain>
    </source>
</reference>
<comment type="caution">
    <text evidence="7">The sequence shown here is derived from an EMBL/GenBank/DDBJ whole genome shotgun (WGS) entry which is preliminary data.</text>
</comment>
<dbReference type="FunFam" id="3.40.50.150:FF:000009">
    <property type="entry name" value="23S rRNA (Uracil(1939)-C(5))-methyltransferase RlmD"/>
    <property type="match status" value="1"/>
</dbReference>
<dbReference type="InterPro" id="IPR029063">
    <property type="entry name" value="SAM-dependent_MTases_sf"/>
</dbReference>
<comment type="similarity">
    <text evidence="4">Belongs to the class I-like SAM-binding methyltransferase superfamily. RNA M5U methyltransferase family.</text>
</comment>
<feature type="binding site" evidence="4">
    <location>
        <position position="341"/>
    </location>
    <ligand>
        <name>S-adenosyl-L-methionine</name>
        <dbReference type="ChEBI" id="CHEBI:59789"/>
    </ligand>
</feature>
<dbReference type="Pfam" id="PF05958">
    <property type="entry name" value="tRNA_U5-meth_tr"/>
    <property type="match status" value="1"/>
</dbReference>
<evidence type="ECO:0000256" key="1">
    <source>
        <dbReference type="ARBA" id="ARBA00022603"/>
    </source>
</evidence>
<feature type="binding site" evidence="4">
    <location>
        <position position="390"/>
    </location>
    <ligand>
        <name>S-adenosyl-L-methionine</name>
        <dbReference type="ChEBI" id="CHEBI:59789"/>
    </ligand>
</feature>
<dbReference type="PANTHER" id="PTHR11061">
    <property type="entry name" value="RNA M5U METHYLTRANSFERASE"/>
    <property type="match status" value="1"/>
</dbReference>
<dbReference type="InterPro" id="IPR002792">
    <property type="entry name" value="TRAM_dom"/>
</dbReference>
<evidence type="ECO:0000256" key="5">
    <source>
        <dbReference type="PROSITE-ProRule" id="PRU10015"/>
    </source>
</evidence>
<evidence type="ECO:0000313" key="8">
    <source>
        <dbReference type="Proteomes" id="UP000636505"/>
    </source>
</evidence>
<dbReference type="FunFam" id="2.40.50.1070:FF:000003">
    <property type="entry name" value="23S rRNA (Uracil-5-)-methyltransferase RumA"/>
    <property type="match status" value="1"/>
</dbReference>
<dbReference type="Gene3D" id="2.40.50.1070">
    <property type="match status" value="1"/>
</dbReference>
<evidence type="ECO:0000259" key="6">
    <source>
        <dbReference type="PROSITE" id="PS50926"/>
    </source>
</evidence>
<dbReference type="NCBIfam" id="TIGR00479">
    <property type="entry name" value="rumA"/>
    <property type="match status" value="1"/>
</dbReference>
<dbReference type="EC" id="2.1.1.190" evidence="7"/>